<dbReference type="AlphaFoldDB" id="A0A6L2L576"/>
<evidence type="ECO:0008006" key="3">
    <source>
        <dbReference type="Google" id="ProtNLM"/>
    </source>
</evidence>
<evidence type="ECO:0000313" key="2">
    <source>
        <dbReference type="EMBL" id="GEU56858.1"/>
    </source>
</evidence>
<feature type="region of interest" description="Disordered" evidence="1">
    <location>
        <begin position="140"/>
        <end position="159"/>
    </location>
</feature>
<gene>
    <name evidence="2" type="ORF">Tci_028836</name>
</gene>
<reference evidence="2" key="1">
    <citation type="journal article" date="2019" name="Sci. Rep.">
        <title>Draft genome of Tanacetum cinerariifolium, the natural source of mosquito coil.</title>
        <authorList>
            <person name="Yamashiro T."/>
            <person name="Shiraishi A."/>
            <person name="Satake H."/>
            <person name="Nakayama K."/>
        </authorList>
    </citation>
    <scope>NUCLEOTIDE SEQUENCE</scope>
</reference>
<comment type="caution">
    <text evidence="2">The sequence shown here is derived from an EMBL/GenBank/DDBJ whole genome shotgun (WGS) entry which is preliminary data.</text>
</comment>
<name>A0A6L2L576_TANCI</name>
<proteinExistence type="predicted"/>
<accession>A0A6L2L576</accession>
<organism evidence="2">
    <name type="scientific">Tanacetum cinerariifolium</name>
    <name type="common">Dalmatian daisy</name>
    <name type="synonym">Chrysanthemum cinerariifolium</name>
    <dbReference type="NCBI Taxonomy" id="118510"/>
    <lineage>
        <taxon>Eukaryota</taxon>
        <taxon>Viridiplantae</taxon>
        <taxon>Streptophyta</taxon>
        <taxon>Embryophyta</taxon>
        <taxon>Tracheophyta</taxon>
        <taxon>Spermatophyta</taxon>
        <taxon>Magnoliopsida</taxon>
        <taxon>eudicotyledons</taxon>
        <taxon>Gunneridae</taxon>
        <taxon>Pentapetalae</taxon>
        <taxon>asterids</taxon>
        <taxon>campanulids</taxon>
        <taxon>Asterales</taxon>
        <taxon>Asteraceae</taxon>
        <taxon>Asteroideae</taxon>
        <taxon>Anthemideae</taxon>
        <taxon>Anthemidinae</taxon>
        <taxon>Tanacetum</taxon>
    </lineage>
</organism>
<evidence type="ECO:0000256" key="1">
    <source>
        <dbReference type="SAM" id="MobiDB-lite"/>
    </source>
</evidence>
<dbReference type="EMBL" id="BKCJ010003734">
    <property type="protein sequence ID" value="GEU56858.1"/>
    <property type="molecule type" value="Genomic_DNA"/>
</dbReference>
<sequence>MASLTKTWRLTIDDLYRSLLDEFAGELTLLKSILPRIDEIDCDPEEEIYLIKKLFDSLMEEIDLSFILDDSIPPGIENDDYDSEVDMLILEELLSNDSLTLPENESFHFHIPSSPRPPTKPPEDDSRILTIKMMGDISEHDVPMPRLLPTQPTLTLNQE</sequence>
<feature type="compositionally biased region" description="Low complexity" evidence="1">
    <location>
        <begin position="144"/>
        <end position="159"/>
    </location>
</feature>
<protein>
    <recommendedName>
        <fullName evidence="3">Reverse transcriptase domain-containing protein</fullName>
    </recommendedName>
</protein>